<comment type="caution">
    <text evidence="2">The sequence shown here is derived from an EMBL/GenBank/DDBJ whole genome shotgun (WGS) entry which is preliminary data.</text>
</comment>
<accession>A0A2W4VU04</accession>
<dbReference type="AlphaFoldDB" id="A0A2W4VU04"/>
<dbReference type="NCBIfam" id="NF047646">
    <property type="entry name" value="REP_Tyr_transpos"/>
    <property type="match status" value="1"/>
</dbReference>
<organism evidence="2 3">
    <name type="scientific">Shackletoniella antarctica</name>
    <dbReference type="NCBI Taxonomy" id="268115"/>
    <lineage>
        <taxon>Bacteria</taxon>
        <taxon>Bacillati</taxon>
        <taxon>Cyanobacteriota</taxon>
        <taxon>Cyanophyceae</taxon>
        <taxon>Oculatellales</taxon>
        <taxon>Oculatellaceae</taxon>
        <taxon>Shackletoniella</taxon>
    </lineage>
</organism>
<reference evidence="2 3" key="2">
    <citation type="submission" date="2018-06" db="EMBL/GenBank/DDBJ databases">
        <title>Metagenomic assembly of (sub)arctic Cyanobacteria and their associated microbiome from non-axenic cultures.</title>
        <authorList>
            <person name="Baurain D."/>
        </authorList>
    </citation>
    <scope>NUCLEOTIDE SEQUENCE [LARGE SCALE GENOMIC DNA]</scope>
    <source>
        <strain evidence="2">ULC041bin1</strain>
    </source>
</reference>
<sequence length="162" mass="19541">MPNYRRCYRPGGTFFFTHVTYQRYPWLCTDLGRQALRHAIITVRQKHPFTIDAFVLLPDHFHCIWTLPEEDVDYAKRWRLIKLMVTKACDQELALPSEKSASGERRREGNLWQRRYWERCIRDDQDFVSHCEYIHNNPVKHGLVRCPTDWAFSSVHRYLREG</sequence>
<name>A0A2W4VU04_9CYAN</name>
<proteinExistence type="predicted"/>
<dbReference type="GO" id="GO:0004803">
    <property type="term" value="F:transposase activity"/>
    <property type="evidence" value="ECO:0007669"/>
    <property type="project" value="InterPro"/>
</dbReference>
<dbReference type="SMART" id="SM01321">
    <property type="entry name" value="Y1_Tnp"/>
    <property type="match status" value="1"/>
</dbReference>
<dbReference type="Proteomes" id="UP000249081">
    <property type="component" value="Unassembled WGS sequence"/>
</dbReference>
<dbReference type="Gene3D" id="3.30.70.1290">
    <property type="entry name" value="Transposase IS200-like"/>
    <property type="match status" value="1"/>
</dbReference>
<dbReference type="GO" id="GO:0043565">
    <property type="term" value="F:sequence-specific DNA binding"/>
    <property type="evidence" value="ECO:0007669"/>
    <property type="project" value="TreeGrafter"/>
</dbReference>
<dbReference type="SUPFAM" id="SSF143422">
    <property type="entry name" value="Transposase IS200-like"/>
    <property type="match status" value="1"/>
</dbReference>
<dbReference type="InterPro" id="IPR002686">
    <property type="entry name" value="Transposase_17"/>
</dbReference>
<reference evidence="3" key="1">
    <citation type="submission" date="2018-04" db="EMBL/GenBank/DDBJ databases">
        <authorList>
            <person name="Cornet L."/>
        </authorList>
    </citation>
    <scope>NUCLEOTIDE SEQUENCE [LARGE SCALE GENOMIC DNA]</scope>
</reference>
<evidence type="ECO:0000259" key="1">
    <source>
        <dbReference type="SMART" id="SM01321"/>
    </source>
</evidence>
<dbReference type="InterPro" id="IPR052715">
    <property type="entry name" value="RAYT_transposase"/>
</dbReference>
<gene>
    <name evidence="2" type="ORF">DCF17_17360</name>
</gene>
<protein>
    <submittedName>
        <fullName evidence="2">Transposase</fullName>
    </submittedName>
</protein>
<feature type="domain" description="Transposase IS200-like" evidence="1">
    <location>
        <begin position="9"/>
        <end position="137"/>
    </location>
</feature>
<evidence type="ECO:0000313" key="2">
    <source>
        <dbReference type="EMBL" id="PZO36354.1"/>
    </source>
</evidence>
<evidence type="ECO:0000313" key="3">
    <source>
        <dbReference type="Proteomes" id="UP000249081"/>
    </source>
</evidence>
<dbReference type="PANTHER" id="PTHR36966">
    <property type="entry name" value="REP-ASSOCIATED TYROSINE TRANSPOSASE"/>
    <property type="match status" value="1"/>
</dbReference>
<dbReference type="PANTHER" id="PTHR36966:SF1">
    <property type="entry name" value="REP-ASSOCIATED TYROSINE TRANSPOSASE"/>
    <property type="match status" value="1"/>
</dbReference>
<dbReference type="GO" id="GO:0006313">
    <property type="term" value="P:DNA transposition"/>
    <property type="evidence" value="ECO:0007669"/>
    <property type="project" value="InterPro"/>
</dbReference>
<dbReference type="EMBL" id="QBMN01000144">
    <property type="protein sequence ID" value="PZO36354.1"/>
    <property type="molecule type" value="Genomic_DNA"/>
</dbReference>
<dbReference type="InterPro" id="IPR036515">
    <property type="entry name" value="Transposase_17_sf"/>
</dbReference>